<sequence>MRMAVLALAFDHLGALAAVTSARRDNGASLGVARHLGYRDNGISLNASGRGLIELTHLRLTAADWRSSTRTSRVRVTGLEPCLPWFGLAPPTALREGPPPG</sequence>
<keyword evidence="3" id="KW-1185">Reference proteome</keyword>
<gene>
    <name evidence="2" type="ORF">SAMN05216561_12069</name>
</gene>
<feature type="chain" id="PRO_5038773692" description="Acetyltransferase (GNAT) domain-containing protein" evidence="1">
    <location>
        <begin position="18"/>
        <end position="101"/>
    </location>
</feature>
<accession>A0A1I3PFU5</accession>
<protein>
    <recommendedName>
        <fullName evidence="4">Acetyltransferase (GNAT) domain-containing protein</fullName>
    </recommendedName>
</protein>
<organism evidence="2 3">
    <name type="scientific">Nocardioides psychrotolerans</name>
    <dbReference type="NCBI Taxonomy" id="1005945"/>
    <lineage>
        <taxon>Bacteria</taxon>
        <taxon>Bacillati</taxon>
        <taxon>Actinomycetota</taxon>
        <taxon>Actinomycetes</taxon>
        <taxon>Propionibacteriales</taxon>
        <taxon>Nocardioidaceae</taxon>
        <taxon>Nocardioides</taxon>
    </lineage>
</organism>
<evidence type="ECO:0008006" key="4">
    <source>
        <dbReference type="Google" id="ProtNLM"/>
    </source>
</evidence>
<keyword evidence="1" id="KW-0732">Signal</keyword>
<proteinExistence type="predicted"/>
<name>A0A1I3PFU5_9ACTN</name>
<dbReference type="EMBL" id="FOQG01000020">
    <property type="protein sequence ID" value="SFJ20291.1"/>
    <property type="molecule type" value="Genomic_DNA"/>
</dbReference>
<dbReference type="STRING" id="1005945.SAMN05216561_12069"/>
<dbReference type="AlphaFoldDB" id="A0A1I3PFU5"/>
<dbReference type="Gene3D" id="3.40.630.30">
    <property type="match status" value="1"/>
</dbReference>
<evidence type="ECO:0000256" key="1">
    <source>
        <dbReference type="SAM" id="SignalP"/>
    </source>
</evidence>
<feature type="signal peptide" evidence="1">
    <location>
        <begin position="1"/>
        <end position="17"/>
    </location>
</feature>
<reference evidence="2 3" key="1">
    <citation type="submission" date="2016-10" db="EMBL/GenBank/DDBJ databases">
        <authorList>
            <person name="de Groot N.N."/>
        </authorList>
    </citation>
    <scope>NUCLEOTIDE SEQUENCE [LARGE SCALE GENOMIC DNA]</scope>
    <source>
        <strain evidence="2 3">CGMCC 1.11156</strain>
    </source>
</reference>
<evidence type="ECO:0000313" key="3">
    <source>
        <dbReference type="Proteomes" id="UP000198649"/>
    </source>
</evidence>
<dbReference type="Proteomes" id="UP000198649">
    <property type="component" value="Unassembled WGS sequence"/>
</dbReference>
<evidence type="ECO:0000313" key="2">
    <source>
        <dbReference type="EMBL" id="SFJ20291.1"/>
    </source>
</evidence>